<sequence>MKYSLLCLFACCLYFTAAHTAAGQLTTLSPASPDSLPGTYTGKFGSTPIFIHLHHPDGNKVTGYNIHKGLRREFSGYVTPKGDSFLVSLSEPGDNPFDGKFLLTFDKNFTQATGSWTPVNGKDKSPTWFNLIRTTAMPGEK</sequence>
<dbReference type="AlphaFoldDB" id="A0A433WEV3"/>
<dbReference type="EMBL" id="RIAR02000001">
    <property type="protein sequence ID" value="NSL89523.1"/>
    <property type="molecule type" value="Genomic_DNA"/>
</dbReference>
<keyword evidence="2" id="KW-1185">Reference proteome</keyword>
<dbReference type="OrthoDB" id="353549at2"/>
<dbReference type="RefSeq" id="WP_127041772.1">
    <property type="nucleotide sequence ID" value="NZ_JAABOK010000007.1"/>
</dbReference>
<evidence type="ECO:0000313" key="1">
    <source>
        <dbReference type="EMBL" id="NSL89523.1"/>
    </source>
</evidence>
<protein>
    <submittedName>
        <fullName evidence="1">Uncharacterized protein</fullName>
    </submittedName>
</protein>
<organism evidence="1 2">
    <name type="scientific">Chitinophaga solisilvae</name>
    <dbReference type="NCBI Taxonomy" id="1233460"/>
    <lineage>
        <taxon>Bacteria</taxon>
        <taxon>Pseudomonadati</taxon>
        <taxon>Bacteroidota</taxon>
        <taxon>Chitinophagia</taxon>
        <taxon>Chitinophagales</taxon>
        <taxon>Chitinophagaceae</taxon>
        <taxon>Chitinophaga</taxon>
    </lineage>
</organism>
<accession>A0A433WEV3</accession>
<reference evidence="1" key="1">
    <citation type="submission" date="2020-05" db="EMBL/GenBank/DDBJ databases">
        <title>Chitinophaga laudate sp. nov., isolated from a tropical peat swamp.</title>
        <authorList>
            <person name="Goh C.B.S."/>
            <person name="Lee M.S."/>
            <person name="Parimannan S."/>
            <person name="Pasbakhsh P."/>
            <person name="Yule C.M."/>
            <person name="Rajandas H."/>
            <person name="Loke S."/>
            <person name="Croft L."/>
            <person name="Tan J.B.L."/>
        </authorList>
    </citation>
    <scope>NUCLEOTIDE SEQUENCE</scope>
    <source>
        <strain evidence="1">Mgbs1</strain>
    </source>
</reference>
<dbReference type="Proteomes" id="UP000281028">
    <property type="component" value="Unassembled WGS sequence"/>
</dbReference>
<gene>
    <name evidence="1" type="ORF">ECE50_021965</name>
</gene>
<proteinExistence type="predicted"/>
<comment type="caution">
    <text evidence="1">The sequence shown here is derived from an EMBL/GenBank/DDBJ whole genome shotgun (WGS) entry which is preliminary data.</text>
</comment>
<evidence type="ECO:0000313" key="2">
    <source>
        <dbReference type="Proteomes" id="UP000281028"/>
    </source>
</evidence>
<name>A0A433WEV3_9BACT</name>